<protein>
    <submittedName>
        <fullName evidence="1">Mll0186 protein</fullName>
    </submittedName>
</protein>
<evidence type="ECO:0000313" key="2">
    <source>
        <dbReference type="Proteomes" id="UP000000552"/>
    </source>
</evidence>
<organism evidence="1 2">
    <name type="scientific">Mesorhizobium japonicum (strain LMG 29417 / CECT 9101 / MAFF 303099)</name>
    <name type="common">Mesorhizobium loti (strain MAFF 303099)</name>
    <dbReference type="NCBI Taxonomy" id="266835"/>
    <lineage>
        <taxon>Bacteria</taxon>
        <taxon>Pseudomonadati</taxon>
        <taxon>Pseudomonadota</taxon>
        <taxon>Alphaproteobacteria</taxon>
        <taxon>Hyphomicrobiales</taxon>
        <taxon>Phyllobacteriaceae</taxon>
        <taxon>Mesorhizobium</taxon>
    </lineage>
</organism>
<proteinExistence type="predicted"/>
<dbReference type="Proteomes" id="UP000000552">
    <property type="component" value="Chromosome"/>
</dbReference>
<dbReference type="KEGG" id="mlo:mll0186"/>
<dbReference type="eggNOG" id="COG5388">
    <property type="taxonomic scope" value="Bacteria"/>
</dbReference>
<dbReference type="InterPro" id="IPR009922">
    <property type="entry name" value="DUF1457"/>
</dbReference>
<name>Q98ND7_RHILO</name>
<dbReference type="PIRSF" id="PIRSF031878">
    <property type="entry name" value="UCP031878"/>
    <property type="match status" value="1"/>
</dbReference>
<reference evidence="1 2" key="1">
    <citation type="journal article" date="2000" name="DNA Res.">
        <title>Complete genome structure of the nitrogen-fixing symbiotic bacterium Mesorhizobium loti.</title>
        <authorList>
            <person name="Kaneko T."/>
            <person name="Nakamura Y."/>
            <person name="Sato S."/>
            <person name="Asamizu E."/>
            <person name="Kato T."/>
            <person name="Sasamoto S."/>
            <person name="Watanabe A."/>
            <person name="Idesawa K."/>
            <person name="Ishikawa A."/>
            <person name="Kawashima K."/>
            <person name="Kimura T."/>
            <person name="Kishida Y."/>
            <person name="Kiyokawa C."/>
            <person name="Kohara M."/>
            <person name="Matsumoto M."/>
            <person name="Matsuno A."/>
            <person name="Mochizuki Y."/>
            <person name="Nakayama S."/>
            <person name="Nakazaki N."/>
            <person name="Shimpo S."/>
            <person name="Sugimoto M."/>
            <person name="Takeuchi C."/>
            <person name="Yamada M."/>
            <person name="Tabata S."/>
        </authorList>
    </citation>
    <scope>NUCLEOTIDE SEQUENCE [LARGE SCALE GENOMIC DNA]</scope>
    <source>
        <strain evidence="2">LMG 29417 / CECT 9101 / MAFF 303099</strain>
    </source>
</reference>
<gene>
    <name evidence="1" type="ordered locus">mll0186</name>
</gene>
<accession>Q98ND7</accession>
<dbReference type="AlphaFoldDB" id="Q98ND7"/>
<dbReference type="Pfam" id="PF07310">
    <property type="entry name" value="PAS_5"/>
    <property type="match status" value="1"/>
</dbReference>
<evidence type="ECO:0000313" key="1">
    <source>
        <dbReference type="EMBL" id="BAB47824.1"/>
    </source>
</evidence>
<dbReference type="EMBL" id="BA000012">
    <property type="protein sequence ID" value="BAB47824.1"/>
    <property type="molecule type" value="Genomic_DNA"/>
</dbReference>
<sequence length="223" mass="25038">MGHQTTECAEQHTMNQNGSITLFHYWNRLRDGRPAPKRSEVEPADIKSLLADTFILEKDTRGQPVFRLAGTRLCACYGRELKGFSFPSLWREKDQRLVSRLIHGVFDQKSVVLINFEGFSRNGRSNKFELLALPLDGGVENPRCLGVISAAEKPFWLGADPITDAMIDSIRVIDPEKEMLNNRPAIDVPSLVPAELEAPDTISALGRARRIRHLVVFDGGRDE</sequence>
<dbReference type="HOGENOM" id="CLU_097079_1_0_5"/>